<feature type="compositionally biased region" description="Basic and acidic residues" evidence="1">
    <location>
        <begin position="114"/>
        <end position="126"/>
    </location>
</feature>
<keyword evidence="3" id="KW-1185">Reference proteome</keyword>
<dbReference type="EMBL" id="NCKW01000857">
    <property type="protein sequence ID" value="POM79936.1"/>
    <property type="molecule type" value="Genomic_DNA"/>
</dbReference>
<evidence type="ECO:0000313" key="3">
    <source>
        <dbReference type="Proteomes" id="UP000237271"/>
    </source>
</evidence>
<feature type="region of interest" description="Disordered" evidence="1">
    <location>
        <begin position="14"/>
        <end position="42"/>
    </location>
</feature>
<proteinExistence type="predicted"/>
<comment type="caution">
    <text evidence="2">The sequence shown here is derived from an EMBL/GenBank/DDBJ whole genome shotgun (WGS) entry which is preliminary data.</text>
</comment>
<accession>A0A2P4YQ87</accession>
<evidence type="ECO:0000256" key="1">
    <source>
        <dbReference type="SAM" id="MobiDB-lite"/>
    </source>
</evidence>
<feature type="compositionally biased region" description="Acidic residues" evidence="1">
    <location>
        <begin position="21"/>
        <end position="36"/>
    </location>
</feature>
<reference evidence="2 3" key="1">
    <citation type="journal article" date="2017" name="Genome Biol. Evol.">
        <title>Phytophthora megakarya and P. palmivora, closely related causal agents of cacao black pod rot, underwent increases in genome sizes and gene numbers by different mechanisms.</title>
        <authorList>
            <person name="Ali S.S."/>
            <person name="Shao J."/>
            <person name="Lary D.J."/>
            <person name="Kronmiller B."/>
            <person name="Shen D."/>
            <person name="Strem M.D."/>
            <person name="Amoako-Attah I."/>
            <person name="Akrofi A.Y."/>
            <person name="Begoude B.A."/>
            <person name="Ten Hoopen G.M."/>
            <person name="Coulibaly K."/>
            <person name="Kebe B.I."/>
            <person name="Melnick R.L."/>
            <person name="Guiltinan M.J."/>
            <person name="Tyler B.M."/>
            <person name="Meinhardt L.W."/>
            <person name="Bailey B.A."/>
        </authorList>
    </citation>
    <scope>NUCLEOTIDE SEQUENCE [LARGE SCALE GENOMIC DNA]</scope>
    <source>
        <strain evidence="3">sbr112.9</strain>
    </source>
</reference>
<feature type="compositionally biased region" description="Polar residues" evidence="1">
    <location>
        <begin position="127"/>
        <end position="136"/>
    </location>
</feature>
<sequence length="217" mass="24275">MDLIRCGEQFSYVSPFRSGFDDDGSEDSEDDDDVDDTCPGANTSHLAQEYLLEVLAIKFREQLEDAYQEALQHSLAIQAELLRDELADLKASQKPSSSSRKKKNKKEKKRRKKEAAAQRATEKVSPRDTSTQSRPSVSPKLKSVAKATTKQPALVMTDGSGDSETEVRDPEEDEIDREVEQFRLLLEKINAESTLRSRKKLVLPPGSFAHLTSMTVS</sequence>
<dbReference type="OrthoDB" id="124005at2759"/>
<name>A0A2P4YQ87_9STRA</name>
<evidence type="ECO:0000313" key="2">
    <source>
        <dbReference type="EMBL" id="POM79936.1"/>
    </source>
</evidence>
<dbReference type="AlphaFoldDB" id="A0A2P4YQ87"/>
<dbReference type="Proteomes" id="UP000237271">
    <property type="component" value="Unassembled WGS sequence"/>
</dbReference>
<organism evidence="2 3">
    <name type="scientific">Phytophthora palmivora</name>
    <dbReference type="NCBI Taxonomy" id="4796"/>
    <lineage>
        <taxon>Eukaryota</taxon>
        <taxon>Sar</taxon>
        <taxon>Stramenopiles</taxon>
        <taxon>Oomycota</taxon>
        <taxon>Peronosporomycetes</taxon>
        <taxon>Peronosporales</taxon>
        <taxon>Peronosporaceae</taxon>
        <taxon>Phytophthora</taxon>
    </lineage>
</organism>
<feature type="compositionally biased region" description="Acidic residues" evidence="1">
    <location>
        <begin position="161"/>
        <end position="174"/>
    </location>
</feature>
<gene>
    <name evidence="2" type="ORF">PHPALM_2286</name>
</gene>
<feature type="compositionally biased region" description="Basic residues" evidence="1">
    <location>
        <begin position="99"/>
        <end position="113"/>
    </location>
</feature>
<feature type="region of interest" description="Disordered" evidence="1">
    <location>
        <begin position="90"/>
        <end position="174"/>
    </location>
</feature>
<protein>
    <submittedName>
        <fullName evidence="2">Uncharacterized protein</fullName>
    </submittedName>
</protein>